<evidence type="ECO:0000313" key="3">
    <source>
        <dbReference type="Proteomes" id="UP000263833"/>
    </source>
</evidence>
<keyword evidence="1" id="KW-0812">Transmembrane</keyword>
<dbReference type="Proteomes" id="UP000263833">
    <property type="component" value="Unassembled WGS sequence"/>
</dbReference>
<dbReference type="OrthoDB" id="7620554at2"/>
<name>A0A371B5W8_9SPHN</name>
<comment type="caution">
    <text evidence="2">The sequence shown here is derived from an EMBL/GenBank/DDBJ whole genome shotgun (WGS) entry which is preliminary data.</text>
</comment>
<dbReference type="EMBL" id="QRGP01000002">
    <property type="protein sequence ID" value="RDV02986.1"/>
    <property type="molecule type" value="Genomic_DNA"/>
</dbReference>
<sequence length="144" mass="15741">MNRFWQNWLTIWAAGVTIFGLVLAGGAFAATDGLTRMLFELFGMPIPAQPDAHHRFAIGLMGAVTMGWGLTYFATFKALHALQSDHAAPAWRFILFASFVWYAIDSWISVATGFWMNAVSNTLLLVMLLIPLLGSGMLSGKGKA</sequence>
<evidence type="ECO:0000313" key="2">
    <source>
        <dbReference type="EMBL" id="RDV02986.1"/>
    </source>
</evidence>
<proteinExistence type="predicted"/>
<feature type="transmembrane region" description="Helical" evidence="1">
    <location>
        <begin position="122"/>
        <end position="140"/>
    </location>
</feature>
<organism evidence="2 3">
    <name type="scientific">Sphingorhabdus pulchriflava</name>
    <dbReference type="NCBI Taxonomy" id="2292257"/>
    <lineage>
        <taxon>Bacteria</taxon>
        <taxon>Pseudomonadati</taxon>
        <taxon>Pseudomonadota</taxon>
        <taxon>Alphaproteobacteria</taxon>
        <taxon>Sphingomonadales</taxon>
        <taxon>Sphingomonadaceae</taxon>
        <taxon>Sphingorhabdus</taxon>
    </lineage>
</organism>
<protein>
    <submittedName>
        <fullName evidence="2">Uncharacterized protein</fullName>
    </submittedName>
</protein>
<dbReference type="RefSeq" id="WP_115550090.1">
    <property type="nucleotide sequence ID" value="NZ_QRGP01000002.1"/>
</dbReference>
<feature type="transmembrane region" description="Helical" evidence="1">
    <location>
        <begin position="93"/>
        <end position="116"/>
    </location>
</feature>
<keyword evidence="1" id="KW-0472">Membrane</keyword>
<keyword evidence="3" id="KW-1185">Reference proteome</keyword>
<feature type="transmembrane region" description="Helical" evidence="1">
    <location>
        <begin position="53"/>
        <end position="73"/>
    </location>
</feature>
<dbReference type="AlphaFoldDB" id="A0A371B5W8"/>
<gene>
    <name evidence="2" type="ORF">DXH95_13840</name>
</gene>
<accession>A0A371B5W8</accession>
<reference evidence="3" key="1">
    <citation type="submission" date="2018-08" db="EMBL/GenBank/DDBJ databases">
        <authorList>
            <person name="Kim S.-J."/>
            <person name="Jung G.-Y."/>
        </authorList>
    </citation>
    <scope>NUCLEOTIDE SEQUENCE [LARGE SCALE GENOMIC DNA]</scope>
    <source>
        <strain evidence="3">GY_G</strain>
    </source>
</reference>
<evidence type="ECO:0000256" key="1">
    <source>
        <dbReference type="SAM" id="Phobius"/>
    </source>
</evidence>
<keyword evidence="1" id="KW-1133">Transmembrane helix</keyword>